<evidence type="ECO:0000259" key="3">
    <source>
        <dbReference type="Pfam" id="PF17147"/>
    </source>
</evidence>
<dbReference type="InterPro" id="IPR033412">
    <property type="entry name" value="PFOR_II"/>
</dbReference>
<reference evidence="4 5" key="1">
    <citation type="journal article" date="2016" name="Nat. Commun.">
        <title>Thousands of microbial genomes shed light on interconnected biogeochemical processes in an aquifer system.</title>
        <authorList>
            <person name="Anantharaman K."/>
            <person name="Brown C.T."/>
            <person name="Hug L.A."/>
            <person name="Sharon I."/>
            <person name="Castelle C.J."/>
            <person name="Probst A.J."/>
            <person name="Thomas B.C."/>
            <person name="Singh A."/>
            <person name="Wilkins M.J."/>
            <person name="Karaoz U."/>
            <person name="Brodie E.L."/>
            <person name="Williams K.H."/>
            <person name="Hubbard S.S."/>
            <person name="Banfield J.F."/>
        </authorList>
    </citation>
    <scope>NUCLEOTIDE SEQUENCE [LARGE SCALE GENOMIC DNA]</scope>
</reference>
<sequence length="347" mass="37986">MVDANKKFITGADMAVKAAIDAGAQMMYGYPITPATEIFTGWIKNKQNFLQTEDEISAGFAVCGGVLAGQKAFSASSGPGHVLMQDGFIMAEGMRLPFVLFAAQRGGPSSGTVIYSQQEVMLACYGGNGEGMRLVYSPSGPEELYALTRRAFNEAWKYRFPAIVLTDGYTLKEKSIVDFSLINDVENFPAYPLVAEGQNIHWPNIFTSEEELNHELNLAKADFDKITPLVATSEIIQTDDAEVILIAHGIVAVAAKEALAKLRLENQKVGLFRPITLRPFDKVTLDKTVGGKNVKQVIVIESSFGQLARLVKDSMDTTLGKPFNYIQYPALGIEIEEMVSEIKKIII</sequence>
<proteinExistence type="predicted"/>
<dbReference type="CDD" id="cd07034">
    <property type="entry name" value="TPP_PYR_PFOR_IOR-alpha_like"/>
    <property type="match status" value="1"/>
</dbReference>
<accession>A0A1F6NYT4</accession>
<gene>
    <name evidence="4" type="ORF">A2537_02885</name>
</gene>
<dbReference type="SUPFAM" id="SSF52922">
    <property type="entry name" value="TK C-terminal domain-like"/>
    <property type="match status" value="1"/>
</dbReference>
<dbReference type="GO" id="GO:0016491">
    <property type="term" value="F:oxidoreductase activity"/>
    <property type="evidence" value="ECO:0007669"/>
    <property type="project" value="UniProtKB-KW"/>
</dbReference>
<dbReference type="PANTHER" id="PTHR43088:SF1">
    <property type="entry name" value="SUBUNIT OF PYRUVATE:FLAVODOXIN OXIDOREDUCTASE"/>
    <property type="match status" value="1"/>
</dbReference>
<keyword evidence="1" id="KW-0560">Oxidoreductase</keyword>
<evidence type="ECO:0000313" key="4">
    <source>
        <dbReference type="EMBL" id="OGH89038.1"/>
    </source>
</evidence>
<dbReference type="PANTHER" id="PTHR43088">
    <property type="entry name" value="SUBUNIT OF PYRUVATE:FLAVODOXIN OXIDOREDUCTASE-RELATED"/>
    <property type="match status" value="1"/>
</dbReference>
<organism evidence="4 5">
    <name type="scientific">Candidatus Magasanikbacteria bacterium RIFOXYD2_FULL_36_9</name>
    <dbReference type="NCBI Taxonomy" id="1798707"/>
    <lineage>
        <taxon>Bacteria</taxon>
        <taxon>Candidatus Magasanikiibacteriota</taxon>
    </lineage>
</organism>
<dbReference type="InterPro" id="IPR002880">
    <property type="entry name" value="Pyrv_Fd/Flavodoxin_OxRdtase_N"/>
</dbReference>
<feature type="domain" description="Pyruvate:ferredoxin oxidoreductase core" evidence="3">
    <location>
        <begin position="241"/>
        <end position="326"/>
    </location>
</feature>
<evidence type="ECO:0000313" key="5">
    <source>
        <dbReference type="Proteomes" id="UP000178490"/>
    </source>
</evidence>
<dbReference type="Pfam" id="PF01855">
    <property type="entry name" value="POR_N"/>
    <property type="match status" value="1"/>
</dbReference>
<comment type="caution">
    <text evidence="4">The sequence shown here is derived from an EMBL/GenBank/DDBJ whole genome shotgun (WGS) entry which is preliminary data.</text>
</comment>
<dbReference type="Proteomes" id="UP000178490">
    <property type="component" value="Unassembled WGS sequence"/>
</dbReference>
<dbReference type="InterPro" id="IPR029061">
    <property type="entry name" value="THDP-binding"/>
</dbReference>
<evidence type="ECO:0000259" key="2">
    <source>
        <dbReference type="Pfam" id="PF01855"/>
    </source>
</evidence>
<dbReference type="Gene3D" id="3.40.50.970">
    <property type="match status" value="1"/>
</dbReference>
<dbReference type="InterPro" id="IPR052368">
    <property type="entry name" value="2-oxoacid_oxidoreductase"/>
</dbReference>
<evidence type="ECO:0000256" key="1">
    <source>
        <dbReference type="ARBA" id="ARBA00023002"/>
    </source>
</evidence>
<feature type="domain" description="Pyruvate flavodoxin/ferredoxin oxidoreductase pyrimidine binding" evidence="2">
    <location>
        <begin position="18"/>
        <end position="174"/>
    </location>
</feature>
<protein>
    <recommendedName>
        <fullName evidence="6">Ferredoxin oxidoreductase</fullName>
    </recommendedName>
</protein>
<dbReference type="Gene3D" id="3.40.50.920">
    <property type="match status" value="1"/>
</dbReference>
<dbReference type="InterPro" id="IPR009014">
    <property type="entry name" value="Transketo_C/PFOR_II"/>
</dbReference>
<dbReference type="EMBL" id="MFRC01000048">
    <property type="protein sequence ID" value="OGH89038.1"/>
    <property type="molecule type" value="Genomic_DNA"/>
</dbReference>
<name>A0A1F6NYT4_9BACT</name>
<dbReference type="SUPFAM" id="SSF52518">
    <property type="entry name" value="Thiamin diphosphate-binding fold (THDP-binding)"/>
    <property type="match status" value="1"/>
</dbReference>
<dbReference type="AlphaFoldDB" id="A0A1F6NYT4"/>
<evidence type="ECO:0008006" key="6">
    <source>
        <dbReference type="Google" id="ProtNLM"/>
    </source>
</evidence>
<dbReference type="Pfam" id="PF17147">
    <property type="entry name" value="PFOR_II"/>
    <property type="match status" value="1"/>
</dbReference>